<dbReference type="Gene3D" id="1.10.10.10">
    <property type="entry name" value="Winged helix-like DNA-binding domain superfamily/Winged helix DNA-binding domain"/>
    <property type="match status" value="1"/>
</dbReference>
<dbReference type="SUPFAM" id="SSF46785">
    <property type="entry name" value="Winged helix' DNA-binding domain"/>
    <property type="match status" value="1"/>
</dbReference>
<dbReference type="InterPro" id="IPR036390">
    <property type="entry name" value="WH_DNA-bd_sf"/>
</dbReference>
<reference evidence="1 2" key="1">
    <citation type="submission" date="2020-01" db="EMBL/GenBank/DDBJ databases">
        <title>Complete genome sequence of Chitinophaga sp. H33E-04 isolated from quinoa roots.</title>
        <authorList>
            <person name="Weon H.-Y."/>
            <person name="Lee S.A."/>
        </authorList>
    </citation>
    <scope>NUCLEOTIDE SEQUENCE [LARGE SCALE GENOMIC DNA]</scope>
    <source>
        <strain evidence="1 2">H33E-04</strain>
    </source>
</reference>
<organism evidence="1 2">
    <name type="scientific">Chitinophaga agri</name>
    <dbReference type="NCBI Taxonomy" id="2703787"/>
    <lineage>
        <taxon>Bacteria</taxon>
        <taxon>Pseudomonadati</taxon>
        <taxon>Bacteroidota</taxon>
        <taxon>Chitinophagia</taxon>
        <taxon>Chitinophagales</taxon>
        <taxon>Chitinophagaceae</taxon>
        <taxon>Chitinophaga</taxon>
    </lineage>
</organism>
<protein>
    <recommendedName>
        <fullName evidence="3">MarR family transcriptional regulator</fullName>
    </recommendedName>
</protein>
<dbReference type="KEGG" id="chih:GWR21_21115"/>
<proteinExistence type="predicted"/>
<evidence type="ECO:0000313" key="2">
    <source>
        <dbReference type="Proteomes" id="UP000476411"/>
    </source>
</evidence>
<dbReference type="EMBL" id="CP048113">
    <property type="protein sequence ID" value="QHS62014.1"/>
    <property type="molecule type" value="Genomic_DNA"/>
</dbReference>
<name>A0A6B9ZKT3_9BACT</name>
<evidence type="ECO:0000313" key="1">
    <source>
        <dbReference type="EMBL" id="QHS62014.1"/>
    </source>
</evidence>
<keyword evidence="2" id="KW-1185">Reference proteome</keyword>
<dbReference type="AlphaFoldDB" id="A0A6B9ZKT3"/>
<accession>A0A6B9ZKT3</accession>
<dbReference type="Proteomes" id="UP000476411">
    <property type="component" value="Chromosome"/>
</dbReference>
<evidence type="ECO:0008006" key="3">
    <source>
        <dbReference type="Google" id="ProtNLM"/>
    </source>
</evidence>
<dbReference type="RefSeq" id="WP_162333669.1">
    <property type="nucleotide sequence ID" value="NZ_CP048113.1"/>
</dbReference>
<gene>
    <name evidence="1" type="ORF">GWR21_21115</name>
</gene>
<sequence length="136" mass="15933">MESNKPIGWYLKEADKRITAFLEDEFSDLSISRYQWMIMQRIATAGSIDTWQYFQELKAHITVQQYGEIIQSMTERGWISVSGEDQRVFTAAGEEAYQQIGQLQQERNARMLHGISEEEYKLMLSVLNRIIENMSQ</sequence>
<dbReference type="InterPro" id="IPR036388">
    <property type="entry name" value="WH-like_DNA-bd_sf"/>
</dbReference>